<evidence type="ECO:0000256" key="1">
    <source>
        <dbReference type="SAM" id="Phobius"/>
    </source>
</evidence>
<keyword evidence="3" id="KW-1185">Reference proteome</keyword>
<accession>A0A5B7EVR7</accession>
<organism evidence="2 3">
    <name type="scientific">Portunus trituberculatus</name>
    <name type="common">Swimming crab</name>
    <name type="synonym">Neptunus trituberculatus</name>
    <dbReference type="NCBI Taxonomy" id="210409"/>
    <lineage>
        <taxon>Eukaryota</taxon>
        <taxon>Metazoa</taxon>
        <taxon>Ecdysozoa</taxon>
        <taxon>Arthropoda</taxon>
        <taxon>Crustacea</taxon>
        <taxon>Multicrustacea</taxon>
        <taxon>Malacostraca</taxon>
        <taxon>Eumalacostraca</taxon>
        <taxon>Eucarida</taxon>
        <taxon>Decapoda</taxon>
        <taxon>Pleocyemata</taxon>
        <taxon>Brachyura</taxon>
        <taxon>Eubrachyura</taxon>
        <taxon>Portunoidea</taxon>
        <taxon>Portunidae</taxon>
        <taxon>Portuninae</taxon>
        <taxon>Portunus</taxon>
    </lineage>
</organism>
<feature type="transmembrane region" description="Helical" evidence="1">
    <location>
        <begin position="35"/>
        <end position="64"/>
    </location>
</feature>
<keyword evidence="1" id="KW-0812">Transmembrane</keyword>
<protein>
    <submittedName>
        <fullName evidence="2">Uncharacterized protein</fullName>
    </submittedName>
</protein>
<dbReference type="AlphaFoldDB" id="A0A5B7EVR7"/>
<proteinExistence type="predicted"/>
<gene>
    <name evidence="2" type="ORF">E2C01_032337</name>
</gene>
<comment type="caution">
    <text evidence="2">The sequence shown here is derived from an EMBL/GenBank/DDBJ whole genome shotgun (WGS) entry which is preliminary data.</text>
</comment>
<keyword evidence="1" id="KW-0472">Membrane</keyword>
<evidence type="ECO:0000313" key="2">
    <source>
        <dbReference type="EMBL" id="MPC38821.1"/>
    </source>
</evidence>
<dbReference type="EMBL" id="VSRR010004181">
    <property type="protein sequence ID" value="MPC38821.1"/>
    <property type="molecule type" value="Genomic_DNA"/>
</dbReference>
<name>A0A5B7EVR7_PORTR</name>
<keyword evidence="1" id="KW-1133">Transmembrane helix</keyword>
<evidence type="ECO:0000313" key="3">
    <source>
        <dbReference type="Proteomes" id="UP000324222"/>
    </source>
</evidence>
<reference evidence="2 3" key="1">
    <citation type="submission" date="2019-05" db="EMBL/GenBank/DDBJ databases">
        <title>Another draft genome of Portunus trituberculatus and its Hox gene families provides insights of decapod evolution.</title>
        <authorList>
            <person name="Jeong J.-H."/>
            <person name="Song I."/>
            <person name="Kim S."/>
            <person name="Choi T."/>
            <person name="Kim D."/>
            <person name="Ryu S."/>
            <person name="Kim W."/>
        </authorList>
    </citation>
    <scope>NUCLEOTIDE SEQUENCE [LARGE SCALE GENOMIC DNA]</scope>
    <source>
        <tissue evidence="2">Muscle</tissue>
    </source>
</reference>
<sequence>MRVQGDEREPRWEGRRVEALTGSTVRSQWRRTGGLVYLFPLSAILTSRALSIFDLPLSISYYLAVLLTTLP</sequence>
<dbReference type="Proteomes" id="UP000324222">
    <property type="component" value="Unassembled WGS sequence"/>
</dbReference>